<dbReference type="Proteomes" id="UP000239590">
    <property type="component" value="Unassembled WGS sequence"/>
</dbReference>
<protein>
    <submittedName>
        <fullName evidence="10">MFS transporter</fullName>
    </submittedName>
</protein>
<keyword evidence="7 8" id="KW-0472">Membrane</keyword>
<evidence type="ECO:0000256" key="4">
    <source>
        <dbReference type="ARBA" id="ARBA00022475"/>
    </source>
</evidence>
<keyword evidence="11" id="KW-1185">Reference proteome</keyword>
<keyword evidence="4" id="KW-1003">Cell membrane</keyword>
<evidence type="ECO:0000313" key="11">
    <source>
        <dbReference type="Proteomes" id="UP000239590"/>
    </source>
</evidence>
<dbReference type="NCBIfam" id="TIGR00711">
    <property type="entry name" value="efflux_EmrB"/>
    <property type="match status" value="1"/>
</dbReference>
<evidence type="ECO:0000259" key="9">
    <source>
        <dbReference type="PROSITE" id="PS50850"/>
    </source>
</evidence>
<dbReference type="PROSITE" id="PS50850">
    <property type="entry name" value="MFS"/>
    <property type="match status" value="1"/>
</dbReference>
<comment type="caution">
    <text evidence="10">The sequence shown here is derived from an EMBL/GenBank/DDBJ whole genome shotgun (WGS) entry which is preliminary data.</text>
</comment>
<dbReference type="CDD" id="cd17503">
    <property type="entry name" value="MFS_LmrB_MDR_like"/>
    <property type="match status" value="1"/>
</dbReference>
<dbReference type="Gene3D" id="1.20.1250.20">
    <property type="entry name" value="MFS general substrate transporter like domains"/>
    <property type="match status" value="1"/>
</dbReference>
<feature type="transmembrane region" description="Helical" evidence="8">
    <location>
        <begin position="132"/>
        <end position="150"/>
    </location>
</feature>
<proteinExistence type="inferred from homology"/>
<dbReference type="PANTHER" id="PTHR42718:SF9">
    <property type="entry name" value="MAJOR FACILITATOR SUPERFAMILY MULTIDRUG TRANSPORTER MFSC"/>
    <property type="match status" value="1"/>
</dbReference>
<organism evidence="10 11">
    <name type="scientific">Siphonobacter curvatus</name>
    <dbReference type="NCBI Taxonomy" id="2094562"/>
    <lineage>
        <taxon>Bacteria</taxon>
        <taxon>Pseudomonadati</taxon>
        <taxon>Bacteroidota</taxon>
        <taxon>Cytophagia</taxon>
        <taxon>Cytophagales</taxon>
        <taxon>Cytophagaceae</taxon>
        <taxon>Siphonobacter</taxon>
    </lineage>
</organism>
<dbReference type="InterPro" id="IPR011701">
    <property type="entry name" value="MFS"/>
</dbReference>
<dbReference type="Pfam" id="PF07690">
    <property type="entry name" value="MFS_1"/>
    <property type="match status" value="1"/>
</dbReference>
<evidence type="ECO:0000256" key="7">
    <source>
        <dbReference type="ARBA" id="ARBA00023136"/>
    </source>
</evidence>
<dbReference type="PRINTS" id="PR01036">
    <property type="entry name" value="TCRTETB"/>
</dbReference>
<feature type="transmembrane region" description="Helical" evidence="8">
    <location>
        <begin position="299"/>
        <end position="316"/>
    </location>
</feature>
<dbReference type="GO" id="GO:0022857">
    <property type="term" value="F:transmembrane transporter activity"/>
    <property type="evidence" value="ECO:0007669"/>
    <property type="project" value="InterPro"/>
</dbReference>
<feature type="transmembrane region" description="Helical" evidence="8">
    <location>
        <begin position="262"/>
        <end position="287"/>
    </location>
</feature>
<evidence type="ECO:0000313" key="10">
    <source>
        <dbReference type="EMBL" id="PQA59972.1"/>
    </source>
</evidence>
<name>A0A2S7IQL2_9BACT</name>
<keyword evidence="5 8" id="KW-0812">Transmembrane</keyword>
<feature type="transmembrane region" description="Helical" evidence="8">
    <location>
        <begin position="224"/>
        <end position="241"/>
    </location>
</feature>
<feature type="transmembrane region" description="Helical" evidence="8">
    <location>
        <begin position="431"/>
        <end position="451"/>
    </location>
</feature>
<dbReference type="Gene3D" id="1.20.1720.10">
    <property type="entry name" value="Multidrug resistance protein D"/>
    <property type="match status" value="1"/>
</dbReference>
<evidence type="ECO:0000256" key="2">
    <source>
        <dbReference type="ARBA" id="ARBA00008537"/>
    </source>
</evidence>
<evidence type="ECO:0000256" key="5">
    <source>
        <dbReference type="ARBA" id="ARBA00022692"/>
    </source>
</evidence>
<feature type="transmembrane region" description="Helical" evidence="8">
    <location>
        <begin position="328"/>
        <end position="346"/>
    </location>
</feature>
<gene>
    <name evidence="10" type="ORF">C5O19_10210</name>
</gene>
<dbReference type="InterPro" id="IPR036259">
    <property type="entry name" value="MFS_trans_sf"/>
</dbReference>
<feature type="transmembrane region" description="Helical" evidence="8">
    <location>
        <begin position="156"/>
        <end position="178"/>
    </location>
</feature>
<dbReference type="RefSeq" id="WP_104711858.1">
    <property type="nucleotide sequence ID" value="NZ_PTRA01000001.1"/>
</dbReference>
<dbReference type="GO" id="GO:0005886">
    <property type="term" value="C:plasma membrane"/>
    <property type="evidence" value="ECO:0007669"/>
    <property type="project" value="UniProtKB-SubCell"/>
</dbReference>
<dbReference type="InterPro" id="IPR004638">
    <property type="entry name" value="EmrB-like"/>
</dbReference>
<evidence type="ECO:0000256" key="1">
    <source>
        <dbReference type="ARBA" id="ARBA00004651"/>
    </source>
</evidence>
<dbReference type="AlphaFoldDB" id="A0A2S7IQL2"/>
<dbReference type="EMBL" id="PTRA01000001">
    <property type="protein sequence ID" value="PQA59972.1"/>
    <property type="molecule type" value="Genomic_DNA"/>
</dbReference>
<comment type="subcellular location">
    <subcellularLocation>
        <location evidence="1">Cell membrane</location>
        <topology evidence="1">Multi-pass membrane protein</topology>
    </subcellularLocation>
</comment>
<feature type="transmembrane region" description="Helical" evidence="8">
    <location>
        <begin position="45"/>
        <end position="66"/>
    </location>
</feature>
<feature type="transmembrane region" description="Helical" evidence="8">
    <location>
        <begin position="352"/>
        <end position="377"/>
    </location>
</feature>
<accession>A0A2S7IQL2</accession>
<dbReference type="PANTHER" id="PTHR42718">
    <property type="entry name" value="MAJOR FACILITATOR SUPERFAMILY MULTIDRUG TRANSPORTER MFSC"/>
    <property type="match status" value="1"/>
</dbReference>
<comment type="similarity">
    <text evidence="2">Belongs to the major facilitator superfamily. EmrB family.</text>
</comment>
<evidence type="ECO:0000256" key="6">
    <source>
        <dbReference type="ARBA" id="ARBA00022989"/>
    </source>
</evidence>
<reference evidence="11" key="1">
    <citation type="submission" date="2018-02" db="EMBL/GenBank/DDBJ databases">
        <title>Genome sequencing of Solimonas sp. HR-BB.</title>
        <authorList>
            <person name="Lee Y."/>
            <person name="Jeon C.O."/>
        </authorList>
    </citation>
    <scope>NUCLEOTIDE SEQUENCE [LARGE SCALE GENOMIC DNA]</scope>
    <source>
        <strain evidence="11">HR-U</strain>
    </source>
</reference>
<keyword evidence="6 8" id="KW-1133">Transmembrane helix</keyword>
<feature type="transmembrane region" description="Helical" evidence="8">
    <location>
        <begin position="398"/>
        <end position="419"/>
    </location>
</feature>
<feature type="transmembrane region" description="Helical" evidence="8">
    <location>
        <begin position="199"/>
        <end position="218"/>
    </location>
</feature>
<evidence type="ECO:0000256" key="8">
    <source>
        <dbReference type="SAM" id="Phobius"/>
    </source>
</evidence>
<dbReference type="InterPro" id="IPR020846">
    <property type="entry name" value="MFS_dom"/>
</dbReference>
<dbReference type="OrthoDB" id="783189at2"/>
<keyword evidence="3" id="KW-0813">Transport</keyword>
<feature type="domain" description="Major facilitator superfamily (MFS) profile" evidence="9">
    <location>
        <begin position="7"/>
        <end position="459"/>
    </location>
</feature>
<evidence type="ECO:0000256" key="3">
    <source>
        <dbReference type="ARBA" id="ARBA00022448"/>
    </source>
</evidence>
<feature type="transmembrane region" description="Helical" evidence="8">
    <location>
        <begin position="106"/>
        <end position="125"/>
    </location>
</feature>
<feature type="transmembrane region" description="Helical" evidence="8">
    <location>
        <begin position="7"/>
        <end position="25"/>
    </location>
</feature>
<dbReference type="SUPFAM" id="SSF103473">
    <property type="entry name" value="MFS general substrate transporter"/>
    <property type="match status" value="1"/>
</dbReference>
<sequence>MKNTISLIIPLMLGTLMAGIDSSIVNVSLPTMSREFGVNVDEIEWVITIYMLGFCIFMPLTNWLRLRIGFYKLYLGSLLLFILGSLGCALSTTLPELITARAFQAFGGGSLSPTAMAILTTVFPANERGKVMGWWSLGGITGPAIGPTLGGLLTEYFGWTSIFYINLPIGILAIALAMRSLKFLDRSRDTSIHFDLSGFALFTLFILLFQFAIAQFSSQGFGSLQVWLPLVLSLVALGVFIKRSYHRPGALFDLSIFERPTYVYCVLITVLRSIALFGGLFLLPFLLQGYLKFSELESGLMILPNSIMMAIFTPLAGNLSDKYGPKRFVMAGLGLVALSMFLFSQINEPMVWYVLLSMMIRGIGLGLLITPLTATAMNAVLPNQVTPASSVYTLIQQLSGSIGIAFSGMIQQFIYQYYISRNTSEMLSEHYSIQYVFMISGSLVALGIFIATKLPRYKAKLPQNNEQLSVNP</sequence>
<feature type="transmembrane region" description="Helical" evidence="8">
    <location>
        <begin position="73"/>
        <end position="94"/>
    </location>
</feature>